<dbReference type="EMBL" id="JBITGY010000020">
    <property type="protein sequence ID" value="MFI6505523.1"/>
    <property type="molecule type" value="Genomic_DNA"/>
</dbReference>
<keyword evidence="8" id="KW-1185">Reference proteome</keyword>
<keyword evidence="3" id="KW-0997">Cell inner membrane</keyword>
<dbReference type="PANTHER" id="PTHR30606">
    <property type="entry name" value="LIPID A BIOSYNTHESIS LAUROYL ACYLTRANSFERASE"/>
    <property type="match status" value="1"/>
</dbReference>
<dbReference type="InterPro" id="IPR004960">
    <property type="entry name" value="LipA_acyltrans"/>
</dbReference>
<dbReference type="CDD" id="cd07984">
    <property type="entry name" value="LPLAT_LABLAT-like"/>
    <property type="match status" value="1"/>
</dbReference>
<name>A0ABW7ZBH5_9ACTN</name>
<keyword evidence="6 7" id="KW-0012">Acyltransferase</keyword>
<protein>
    <submittedName>
        <fullName evidence="7">Phosphatidylinositol mannoside acyltransferase</fullName>
    </submittedName>
</protein>
<dbReference type="Proteomes" id="UP001612741">
    <property type="component" value="Unassembled WGS sequence"/>
</dbReference>
<dbReference type="Pfam" id="PF03279">
    <property type="entry name" value="Lip_A_acyltrans"/>
    <property type="match status" value="1"/>
</dbReference>
<keyword evidence="4" id="KW-0808">Transferase</keyword>
<comment type="caution">
    <text evidence="7">The sequence shown here is derived from an EMBL/GenBank/DDBJ whole genome shotgun (WGS) entry which is preliminary data.</text>
</comment>
<dbReference type="RefSeq" id="WP_397091754.1">
    <property type="nucleotide sequence ID" value="NZ_JBITGY010000020.1"/>
</dbReference>
<accession>A0ABW7ZBH5</accession>
<dbReference type="NCBIfam" id="NF005919">
    <property type="entry name" value="PRK07920.1"/>
    <property type="match status" value="1"/>
</dbReference>
<evidence type="ECO:0000313" key="8">
    <source>
        <dbReference type="Proteomes" id="UP001612741"/>
    </source>
</evidence>
<evidence type="ECO:0000313" key="7">
    <source>
        <dbReference type="EMBL" id="MFI6505523.1"/>
    </source>
</evidence>
<gene>
    <name evidence="7" type="ORF">ACIBG2_49650</name>
</gene>
<proteinExistence type="predicted"/>
<comment type="subcellular location">
    <subcellularLocation>
        <location evidence="1">Cell inner membrane</location>
    </subcellularLocation>
</comment>
<sequence>MSEKPSAADRVVAAGFATGWTLVPYLPHKPVAAVFRFMADRVWRKRGRSVRRLESNLSRVTGLPVGSPELAELTRAGMRSYFRYFHEIFRLPAMDRAEVVRRTRVTGAEYVHDNVANGRGVVLALPHMGNWDQAGAWLVGVGHPFTTVAERLKPESLFRRYVAFREGLGMEVLPLTGGDGHNFGTLAQRVRRGGVVCLPAERDLTKGGVEVSFFGAATKMPAGPPLLAVQTGCALLPAIVYFDGEDWGIDIGPEIPVPEEGTRQQKTAAVAQALAEVFEKGISEHPQDWHMLQRLWLEDLAR</sequence>
<dbReference type="GO" id="GO:0016746">
    <property type="term" value="F:acyltransferase activity"/>
    <property type="evidence" value="ECO:0007669"/>
    <property type="project" value="UniProtKB-KW"/>
</dbReference>
<reference evidence="7 8" key="1">
    <citation type="submission" date="2024-10" db="EMBL/GenBank/DDBJ databases">
        <title>The Natural Products Discovery Center: Release of the First 8490 Sequenced Strains for Exploring Actinobacteria Biosynthetic Diversity.</title>
        <authorList>
            <person name="Kalkreuter E."/>
            <person name="Kautsar S.A."/>
            <person name="Yang D."/>
            <person name="Bader C.D."/>
            <person name="Teijaro C.N."/>
            <person name="Fluegel L."/>
            <person name="Davis C.M."/>
            <person name="Simpson J.R."/>
            <person name="Lauterbach L."/>
            <person name="Steele A.D."/>
            <person name="Gui C."/>
            <person name="Meng S."/>
            <person name="Li G."/>
            <person name="Viehrig K."/>
            <person name="Ye F."/>
            <person name="Su P."/>
            <person name="Kiefer A.F."/>
            <person name="Nichols A."/>
            <person name="Cepeda A.J."/>
            <person name="Yan W."/>
            <person name="Fan B."/>
            <person name="Jiang Y."/>
            <person name="Adhikari A."/>
            <person name="Zheng C.-J."/>
            <person name="Schuster L."/>
            <person name="Cowan T.M."/>
            <person name="Smanski M.J."/>
            <person name="Chevrette M.G."/>
            <person name="De Carvalho L.P.S."/>
            <person name="Shen B."/>
        </authorList>
    </citation>
    <scope>NUCLEOTIDE SEQUENCE [LARGE SCALE GENOMIC DNA]</scope>
    <source>
        <strain evidence="7 8">NPDC050545</strain>
    </source>
</reference>
<dbReference type="PANTHER" id="PTHR30606:SF10">
    <property type="entry name" value="PHOSPHATIDYLINOSITOL MANNOSIDE ACYLTRANSFERASE"/>
    <property type="match status" value="1"/>
</dbReference>
<evidence type="ECO:0000256" key="6">
    <source>
        <dbReference type="ARBA" id="ARBA00023315"/>
    </source>
</evidence>
<evidence type="ECO:0000256" key="4">
    <source>
        <dbReference type="ARBA" id="ARBA00022679"/>
    </source>
</evidence>
<evidence type="ECO:0000256" key="1">
    <source>
        <dbReference type="ARBA" id="ARBA00004533"/>
    </source>
</evidence>
<keyword evidence="2" id="KW-1003">Cell membrane</keyword>
<evidence type="ECO:0000256" key="2">
    <source>
        <dbReference type="ARBA" id="ARBA00022475"/>
    </source>
</evidence>
<evidence type="ECO:0000256" key="5">
    <source>
        <dbReference type="ARBA" id="ARBA00023136"/>
    </source>
</evidence>
<evidence type="ECO:0000256" key="3">
    <source>
        <dbReference type="ARBA" id="ARBA00022519"/>
    </source>
</evidence>
<keyword evidence="5" id="KW-0472">Membrane</keyword>
<organism evidence="7 8">
    <name type="scientific">Nonomuraea typhae</name>
    <dbReference type="NCBI Taxonomy" id="2603600"/>
    <lineage>
        <taxon>Bacteria</taxon>
        <taxon>Bacillati</taxon>
        <taxon>Actinomycetota</taxon>
        <taxon>Actinomycetes</taxon>
        <taxon>Streptosporangiales</taxon>
        <taxon>Streptosporangiaceae</taxon>
        <taxon>Nonomuraea</taxon>
    </lineage>
</organism>